<keyword evidence="5" id="KW-1185">Reference proteome</keyword>
<dbReference type="PANTHER" id="PTHR45089">
    <property type="entry name" value="DNAJ HEAT SHOCK AMINO-TERMINAL DOMAIN PROTEIN-RELATED"/>
    <property type="match status" value="1"/>
</dbReference>
<protein>
    <recommendedName>
        <fullName evidence="3">DUF3444 domain-containing protein</fullName>
    </recommendedName>
</protein>
<feature type="domain" description="DUF3444" evidence="3">
    <location>
        <begin position="373"/>
        <end position="572"/>
    </location>
</feature>
<sequence>MEPDSSPPPRDTPEQNPVPSPTEEPERLVEGFKSIAMDRNLGERFISQVHENALSIIEFSRQWDEYDKEMELKEKLIMQRFVKLEKKEERLRMVEERERKVDLMEASVTQRLTALEEKENESDLIQSLGADVKKLVLQRQNEQVVKKNEELMGELEARRKELDLLSKSIHDKSCEFEMKVKDFDLKQTAETERMRKESELIKVSLKQLEARENELRLLSETISEKSTELEEKEENFQLKQQAGASEIEAKTKFLELKEKELEEKEKELELKLRELEDQAIQAETQKRSRLEFESSLLPENGRDAESLILPGKKHKPIRENHNSDEEKESYVACVLHGKRSPDPASVTESEHTSEAKIRRLDEIICIDEVYEDPEPFNCPDPDFHDFNNTMRSFSVGQVWALYDPIDDMPRYYALIEKILKRKLSLLMTWLEAVQTTENEELIPIACGDFKLGKSEIKGHLTFSHEMHHITDGESVTIYPRKGETWALFRDWTKTWIRHREQHKPPYRYDFVEVLSEFDSNQGIGVAYLGKVEGFTSVYKHAEQHGCVKFMLPSDEMLRFSHRVPSFKMSGDEKEGVPAGSFELDPAAVPQACFNAAKDQDEDYAIYLGLS</sequence>
<feature type="compositionally biased region" description="Pro residues" evidence="2">
    <location>
        <begin position="1"/>
        <end position="22"/>
    </location>
</feature>
<evidence type="ECO:0000256" key="1">
    <source>
        <dbReference type="SAM" id="Coils"/>
    </source>
</evidence>
<dbReference type="Proteomes" id="UP001558713">
    <property type="component" value="Unassembled WGS sequence"/>
</dbReference>
<feature type="region of interest" description="Disordered" evidence="2">
    <location>
        <begin position="1"/>
        <end position="26"/>
    </location>
</feature>
<organism evidence="4 5">
    <name type="scientific">Cardamine amara subsp. amara</name>
    <dbReference type="NCBI Taxonomy" id="228776"/>
    <lineage>
        <taxon>Eukaryota</taxon>
        <taxon>Viridiplantae</taxon>
        <taxon>Streptophyta</taxon>
        <taxon>Embryophyta</taxon>
        <taxon>Tracheophyta</taxon>
        <taxon>Spermatophyta</taxon>
        <taxon>Magnoliopsida</taxon>
        <taxon>eudicotyledons</taxon>
        <taxon>Gunneridae</taxon>
        <taxon>Pentapetalae</taxon>
        <taxon>rosids</taxon>
        <taxon>malvids</taxon>
        <taxon>Brassicales</taxon>
        <taxon>Brassicaceae</taxon>
        <taxon>Cardamineae</taxon>
        <taxon>Cardamine</taxon>
    </lineage>
</organism>
<dbReference type="AlphaFoldDB" id="A0ABD1B4J1"/>
<evidence type="ECO:0000259" key="3">
    <source>
        <dbReference type="Pfam" id="PF11926"/>
    </source>
</evidence>
<accession>A0ABD1B4J1</accession>
<dbReference type="EMBL" id="JBANAX010000379">
    <property type="protein sequence ID" value="KAL1211664.1"/>
    <property type="molecule type" value="Genomic_DNA"/>
</dbReference>
<dbReference type="InterPro" id="IPR024593">
    <property type="entry name" value="DUF3444"/>
</dbReference>
<evidence type="ECO:0000313" key="5">
    <source>
        <dbReference type="Proteomes" id="UP001558713"/>
    </source>
</evidence>
<gene>
    <name evidence="4" type="ORF">V5N11_023663</name>
</gene>
<evidence type="ECO:0000256" key="2">
    <source>
        <dbReference type="SAM" id="MobiDB-lite"/>
    </source>
</evidence>
<name>A0ABD1B4J1_CARAN</name>
<comment type="caution">
    <text evidence="4">The sequence shown here is derived from an EMBL/GenBank/DDBJ whole genome shotgun (WGS) entry which is preliminary data.</text>
</comment>
<dbReference type="PANTHER" id="PTHR45089:SF38">
    <property type="entry name" value="DUF3444 DOMAIN-CONTAINING PROTEIN"/>
    <property type="match status" value="1"/>
</dbReference>
<dbReference type="Pfam" id="PF11926">
    <property type="entry name" value="DUF3444"/>
    <property type="match status" value="1"/>
</dbReference>
<proteinExistence type="predicted"/>
<reference evidence="4 5" key="1">
    <citation type="submission" date="2024-04" db="EMBL/GenBank/DDBJ databases">
        <title>Genome assembly C_amara_ONT_v2.</title>
        <authorList>
            <person name="Yant L."/>
            <person name="Moore C."/>
            <person name="Slenker M."/>
        </authorList>
    </citation>
    <scope>NUCLEOTIDE SEQUENCE [LARGE SCALE GENOMIC DNA]</scope>
    <source>
        <tissue evidence="4">Leaf</tissue>
    </source>
</reference>
<feature type="coiled-coil region" evidence="1">
    <location>
        <begin position="141"/>
        <end position="168"/>
    </location>
</feature>
<evidence type="ECO:0000313" key="4">
    <source>
        <dbReference type="EMBL" id="KAL1211664.1"/>
    </source>
</evidence>
<feature type="coiled-coil region" evidence="1">
    <location>
        <begin position="205"/>
        <end position="285"/>
    </location>
</feature>
<keyword evidence="1" id="KW-0175">Coiled coil</keyword>